<dbReference type="AlphaFoldDB" id="A0A7W9W5T6"/>
<dbReference type="PANTHER" id="PTHR30040">
    <property type="entry name" value="THIAMINE BIOSYNTHESIS LIPOPROTEIN APBE"/>
    <property type="match status" value="1"/>
</dbReference>
<feature type="binding site" evidence="11">
    <location>
        <position position="251"/>
    </location>
    <ligand>
        <name>Mg(2+)</name>
        <dbReference type="ChEBI" id="CHEBI:18420"/>
    </ligand>
</feature>
<evidence type="ECO:0000256" key="7">
    <source>
        <dbReference type="ARBA" id="ARBA00022842"/>
    </source>
</evidence>
<evidence type="ECO:0000256" key="9">
    <source>
        <dbReference type="ARBA" id="ARBA00048540"/>
    </source>
</evidence>
<evidence type="ECO:0000256" key="3">
    <source>
        <dbReference type="ARBA" id="ARBA00022630"/>
    </source>
</evidence>
<comment type="catalytic activity">
    <reaction evidence="9 10">
        <text>L-threonyl-[protein] + FAD = FMN-L-threonyl-[protein] + AMP + H(+)</text>
        <dbReference type="Rhea" id="RHEA:36847"/>
        <dbReference type="Rhea" id="RHEA-COMP:11060"/>
        <dbReference type="Rhea" id="RHEA-COMP:11061"/>
        <dbReference type="ChEBI" id="CHEBI:15378"/>
        <dbReference type="ChEBI" id="CHEBI:30013"/>
        <dbReference type="ChEBI" id="CHEBI:57692"/>
        <dbReference type="ChEBI" id="CHEBI:74257"/>
        <dbReference type="ChEBI" id="CHEBI:456215"/>
        <dbReference type="EC" id="2.7.1.180"/>
    </reaction>
</comment>
<gene>
    <name evidence="12" type="ORF">HNQ39_001022</name>
</gene>
<keyword evidence="3 10" id="KW-0285">Flavoprotein</keyword>
<comment type="caution">
    <text evidence="12">The sequence shown here is derived from an EMBL/GenBank/DDBJ whole genome shotgun (WGS) entry which is preliminary data.</text>
</comment>
<protein>
    <recommendedName>
        <fullName evidence="2 10">FAD:protein FMN transferase</fullName>
        <ecNumber evidence="1 10">2.7.1.180</ecNumber>
    </recommendedName>
    <alternativeName>
        <fullName evidence="8 10">Flavin transferase</fullName>
    </alternativeName>
</protein>
<evidence type="ECO:0000313" key="12">
    <source>
        <dbReference type="EMBL" id="MBB6049260.1"/>
    </source>
</evidence>
<keyword evidence="6 10" id="KW-0274">FAD</keyword>
<keyword evidence="5 10" id="KW-0479">Metal-binding</keyword>
<dbReference type="InterPro" id="IPR024932">
    <property type="entry name" value="ApbE"/>
</dbReference>
<evidence type="ECO:0000256" key="6">
    <source>
        <dbReference type="ARBA" id="ARBA00022827"/>
    </source>
</evidence>
<dbReference type="GO" id="GO:0046872">
    <property type="term" value="F:metal ion binding"/>
    <property type="evidence" value="ECO:0007669"/>
    <property type="project" value="UniProtKB-UniRule"/>
</dbReference>
<keyword evidence="13" id="KW-1185">Reference proteome</keyword>
<evidence type="ECO:0000256" key="11">
    <source>
        <dbReference type="PIRSR" id="PIRSR006268-2"/>
    </source>
</evidence>
<feature type="binding site" evidence="11">
    <location>
        <position position="247"/>
    </location>
    <ligand>
        <name>Mg(2+)</name>
        <dbReference type="ChEBI" id="CHEBI:18420"/>
    </ligand>
</feature>
<evidence type="ECO:0000256" key="2">
    <source>
        <dbReference type="ARBA" id="ARBA00016337"/>
    </source>
</evidence>
<evidence type="ECO:0000256" key="5">
    <source>
        <dbReference type="ARBA" id="ARBA00022723"/>
    </source>
</evidence>
<keyword evidence="12" id="KW-0449">Lipoprotein</keyword>
<evidence type="ECO:0000256" key="10">
    <source>
        <dbReference type="PIRNR" id="PIRNR006268"/>
    </source>
</evidence>
<evidence type="ECO:0000256" key="4">
    <source>
        <dbReference type="ARBA" id="ARBA00022679"/>
    </source>
</evidence>
<feature type="binding site" evidence="11">
    <location>
        <position position="146"/>
    </location>
    <ligand>
        <name>Mg(2+)</name>
        <dbReference type="ChEBI" id="CHEBI:18420"/>
    </ligand>
</feature>
<evidence type="ECO:0000313" key="13">
    <source>
        <dbReference type="Proteomes" id="UP000520814"/>
    </source>
</evidence>
<evidence type="ECO:0000256" key="8">
    <source>
        <dbReference type="ARBA" id="ARBA00031306"/>
    </source>
</evidence>
<proteinExistence type="inferred from homology"/>
<dbReference type="Proteomes" id="UP000520814">
    <property type="component" value="Unassembled WGS sequence"/>
</dbReference>
<keyword evidence="7 10" id="KW-0460">Magnesium</keyword>
<dbReference type="PIRSF" id="PIRSF006268">
    <property type="entry name" value="ApbE"/>
    <property type="match status" value="1"/>
</dbReference>
<reference evidence="12 13" key="1">
    <citation type="submission" date="2020-08" db="EMBL/GenBank/DDBJ databases">
        <title>Genomic Encyclopedia of Type Strains, Phase IV (KMG-IV): sequencing the most valuable type-strain genomes for metagenomic binning, comparative biology and taxonomic classification.</title>
        <authorList>
            <person name="Goeker M."/>
        </authorList>
    </citation>
    <scope>NUCLEOTIDE SEQUENCE [LARGE SCALE GENOMIC DNA]</scope>
    <source>
        <strain evidence="12 13">DSM 23562</strain>
    </source>
</reference>
<dbReference type="GO" id="GO:0016740">
    <property type="term" value="F:transferase activity"/>
    <property type="evidence" value="ECO:0007669"/>
    <property type="project" value="UniProtKB-UniRule"/>
</dbReference>
<dbReference type="PANTHER" id="PTHR30040:SF2">
    <property type="entry name" value="FAD:PROTEIN FMN TRANSFERASE"/>
    <property type="match status" value="1"/>
</dbReference>
<comment type="cofactor">
    <cofactor evidence="11">
        <name>Mg(2+)</name>
        <dbReference type="ChEBI" id="CHEBI:18420"/>
    </cofactor>
    <cofactor evidence="11">
        <name>Mn(2+)</name>
        <dbReference type="ChEBI" id="CHEBI:29035"/>
    </cofactor>
    <text evidence="11">Magnesium. Can also use manganese.</text>
</comment>
<dbReference type="RefSeq" id="WP_184192871.1">
    <property type="nucleotide sequence ID" value="NZ_JACHGW010000001.1"/>
</dbReference>
<dbReference type="Gene3D" id="3.10.520.10">
    <property type="entry name" value="ApbE-like domains"/>
    <property type="match status" value="1"/>
</dbReference>
<dbReference type="Pfam" id="PF02424">
    <property type="entry name" value="ApbE"/>
    <property type="match status" value="1"/>
</dbReference>
<evidence type="ECO:0000256" key="1">
    <source>
        <dbReference type="ARBA" id="ARBA00011955"/>
    </source>
</evidence>
<dbReference type="SUPFAM" id="SSF143631">
    <property type="entry name" value="ApbE-like"/>
    <property type="match status" value="1"/>
</dbReference>
<accession>A0A7W9W5T6</accession>
<sequence>MKTVLLATEAMRCRFELVLEGDSEERLVAAGEEALAEIEAVERQLSAYDPESELWAVNALAGKGPVRVRPTTLAFLEEARALTEQTAGAFDPTIGALIALWRGSEEPTDESVAQALARTGWQGVLLDHETNSITLAREGLRLDPGAIGKGWALDRARDILEEAGVTRALLHGGTSSVVALGEGWKVQIGGGPTLTLSNQSLGVSAPSGRWAVFGERRYGHVLDPRTGWPVGARAWAAVIAPTATQADALSTALLVRGEGAWPGCHTFLPEDVTLGNTGEMK</sequence>
<name>A0A7W9W5T6_ARMRO</name>
<comment type="similarity">
    <text evidence="10">Belongs to the ApbE family.</text>
</comment>
<dbReference type="InterPro" id="IPR003374">
    <property type="entry name" value="ApbE-like_sf"/>
</dbReference>
<keyword evidence="4 10" id="KW-0808">Transferase</keyword>
<dbReference type="EMBL" id="JACHGW010000001">
    <property type="protein sequence ID" value="MBB6049260.1"/>
    <property type="molecule type" value="Genomic_DNA"/>
</dbReference>
<organism evidence="12 13">
    <name type="scientific">Armatimonas rosea</name>
    <dbReference type="NCBI Taxonomy" id="685828"/>
    <lineage>
        <taxon>Bacteria</taxon>
        <taxon>Bacillati</taxon>
        <taxon>Armatimonadota</taxon>
        <taxon>Armatimonadia</taxon>
        <taxon>Armatimonadales</taxon>
        <taxon>Armatimonadaceae</taxon>
        <taxon>Armatimonas</taxon>
    </lineage>
</organism>
<dbReference type="EC" id="2.7.1.180" evidence="1 10"/>